<keyword evidence="4" id="KW-0472">Membrane</keyword>
<evidence type="ECO:0000313" key="7">
    <source>
        <dbReference type="Proteomes" id="UP000507470"/>
    </source>
</evidence>
<evidence type="ECO:0000256" key="5">
    <source>
        <dbReference type="ARBA" id="ARBA00023331"/>
    </source>
</evidence>
<dbReference type="SUPFAM" id="SSF63724">
    <property type="entry name" value="Cytolysin/lectin"/>
    <property type="match status" value="1"/>
</dbReference>
<protein>
    <submittedName>
        <fullName evidence="6">Uncharacterized protein</fullName>
    </submittedName>
</protein>
<dbReference type="InterPro" id="IPR015926">
    <property type="entry name" value="Cytolysin/lectin"/>
</dbReference>
<dbReference type="PANTHER" id="PTHR40388:SF1">
    <property type="entry name" value="BRYOPORIN"/>
    <property type="match status" value="1"/>
</dbReference>
<proteinExistence type="predicted"/>
<keyword evidence="4" id="KW-1053">Target membrane</keyword>
<dbReference type="GO" id="GO:0042151">
    <property type="term" value="C:nematocyst"/>
    <property type="evidence" value="ECO:0007669"/>
    <property type="project" value="UniProtKB-SubCell"/>
</dbReference>
<dbReference type="GO" id="GO:0044218">
    <property type="term" value="C:other organism cell membrane"/>
    <property type="evidence" value="ECO:0007669"/>
    <property type="project" value="UniProtKB-KW"/>
</dbReference>
<sequence>MAFIGVGVAEVIQQLKPLTRLMNSSKSVSMMIKNASNKTLCEPRAFPTSAKVFQIPPSRIAPGSRSALGFRKTPIGVRGVEGVVIYKVEGTKENLCIFYTVPYIGINGFRLQWMDGNDVSATETLSDKMAEIQWEIDNEIKWHDEYTDDFKASGFMIQSDTAHMLVEVSNKD</sequence>
<dbReference type="InterPro" id="IPR050677">
    <property type="entry name" value="Actinoporin_PFT"/>
</dbReference>
<evidence type="ECO:0000256" key="1">
    <source>
        <dbReference type="ARBA" id="ARBA00004175"/>
    </source>
</evidence>
<name>A0A6J8C790_MYTCO</name>
<evidence type="ECO:0000256" key="2">
    <source>
        <dbReference type="ARBA" id="ARBA00004532"/>
    </source>
</evidence>
<evidence type="ECO:0000256" key="3">
    <source>
        <dbReference type="ARBA" id="ARBA00022537"/>
    </source>
</evidence>
<evidence type="ECO:0000256" key="4">
    <source>
        <dbReference type="ARBA" id="ARBA00023298"/>
    </source>
</evidence>
<evidence type="ECO:0000313" key="6">
    <source>
        <dbReference type="EMBL" id="CAC5391562.1"/>
    </source>
</evidence>
<dbReference type="Proteomes" id="UP000507470">
    <property type="component" value="Unassembled WGS sequence"/>
</dbReference>
<keyword evidence="5" id="KW-0166">Nematocyst</keyword>
<accession>A0A6J8C790</accession>
<comment type="subcellular location">
    <subcellularLocation>
        <location evidence="2">Nematocyst</location>
    </subcellularLocation>
    <subcellularLocation>
        <location evidence="1">Target cell membrane</location>
    </subcellularLocation>
</comment>
<dbReference type="Gene3D" id="2.60.270.20">
    <property type="entry name" value="Cytolysin/lectin"/>
    <property type="match status" value="1"/>
</dbReference>
<dbReference type="PANTHER" id="PTHR40388">
    <property type="entry name" value="BRYOPORIN"/>
    <property type="match status" value="1"/>
</dbReference>
<reference evidence="6 7" key="1">
    <citation type="submission" date="2020-06" db="EMBL/GenBank/DDBJ databases">
        <authorList>
            <person name="Li R."/>
            <person name="Bekaert M."/>
        </authorList>
    </citation>
    <scope>NUCLEOTIDE SEQUENCE [LARGE SCALE GENOMIC DNA]</scope>
    <source>
        <strain evidence="7">wild</strain>
    </source>
</reference>
<dbReference type="OrthoDB" id="10421404at2759"/>
<gene>
    <name evidence="6" type="ORF">MCOR_26568</name>
</gene>
<organism evidence="6 7">
    <name type="scientific">Mytilus coruscus</name>
    <name type="common">Sea mussel</name>
    <dbReference type="NCBI Taxonomy" id="42192"/>
    <lineage>
        <taxon>Eukaryota</taxon>
        <taxon>Metazoa</taxon>
        <taxon>Spiralia</taxon>
        <taxon>Lophotrochozoa</taxon>
        <taxon>Mollusca</taxon>
        <taxon>Bivalvia</taxon>
        <taxon>Autobranchia</taxon>
        <taxon>Pteriomorphia</taxon>
        <taxon>Mytilida</taxon>
        <taxon>Mytiloidea</taxon>
        <taxon>Mytilidae</taxon>
        <taxon>Mytilinae</taxon>
        <taxon>Mytilus</taxon>
    </lineage>
</organism>
<keyword evidence="7" id="KW-1185">Reference proteome</keyword>
<dbReference type="AlphaFoldDB" id="A0A6J8C790"/>
<dbReference type="EMBL" id="CACVKT020004786">
    <property type="protein sequence ID" value="CAC5391562.1"/>
    <property type="molecule type" value="Genomic_DNA"/>
</dbReference>
<keyword evidence="3" id="KW-1052">Target cell membrane</keyword>